<keyword evidence="6" id="KW-1185">Reference proteome</keyword>
<dbReference type="EMBL" id="KN817523">
    <property type="protein sequence ID" value="KJA27609.1"/>
    <property type="molecule type" value="Genomic_DNA"/>
</dbReference>
<dbReference type="EC" id="4.2.1.96" evidence="3"/>
<sequence>MLLSHFQNVSRSMFATVILPRQTLLCCSSLSRPLTAHRLQVRRVGSTPDPERSSVPLLSLKYHAEEDQQSALRKITREDFERDLYPLLCHGWKLNTGPDKSLSLTRKFVFKGPVSARKFLVKLLEVEENLGHHTNSMHLNSDKRPILTLTTLTHDLAHPWISPQDIRLAFELERFYRNGAFSPTKGRLAIQSPSHLAEEYWAELLKAYPWDNYGARIVDNIYQGSDP</sequence>
<gene>
    <name evidence="5" type="ORF">HYPSUDRAFT_34719</name>
</gene>
<name>A0A0D2P9M6_HYPSF</name>
<dbReference type="AlphaFoldDB" id="A0A0D2P9M6"/>
<evidence type="ECO:0000313" key="5">
    <source>
        <dbReference type="EMBL" id="KJA27609.1"/>
    </source>
</evidence>
<dbReference type="Gene3D" id="3.30.1360.20">
    <property type="entry name" value="Transcriptional coactivator/pterin dehydratase"/>
    <property type="match status" value="1"/>
</dbReference>
<dbReference type="Pfam" id="PF01329">
    <property type="entry name" value="Pterin_4a"/>
    <property type="match status" value="1"/>
</dbReference>
<evidence type="ECO:0000313" key="6">
    <source>
        <dbReference type="Proteomes" id="UP000054270"/>
    </source>
</evidence>
<reference evidence="6" key="1">
    <citation type="submission" date="2014-04" db="EMBL/GenBank/DDBJ databases">
        <title>Evolutionary Origins and Diversification of the Mycorrhizal Mutualists.</title>
        <authorList>
            <consortium name="DOE Joint Genome Institute"/>
            <consortium name="Mycorrhizal Genomics Consortium"/>
            <person name="Kohler A."/>
            <person name="Kuo A."/>
            <person name="Nagy L.G."/>
            <person name="Floudas D."/>
            <person name="Copeland A."/>
            <person name="Barry K.W."/>
            <person name="Cichocki N."/>
            <person name="Veneault-Fourrey C."/>
            <person name="LaButti K."/>
            <person name="Lindquist E.A."/>
            <person name="Lipzen A."/>
            <person name="Lundell T."/>
            <person name="Morin E."/>
            <person name="Murat C."/>
            <person name="Riley R."/>
            <person name="Ohm R."/>
            <person name="Sun H."/>
            <person name="Tunlid A."/>
            <person name="Henrissat B."/>
            <person name="Grigoriev I.V."/>
            <person name="Hibbett D.S."/>
            <person name="Martin F."/>
        </authorList>
    </citation>
    <scope>NUCLEOTIDE SEQUENCE [LARGE SCALE GENOMIC DNA]</scope>
    <source>
        <strain evidence="6">FD-334 SS-4</strain>
    </source>
</reference>
<organism evidence="5 6">
    <name type="scientific">Hypholoma sublateritium (strain FD-334 SS-4)</name>
    <dbReference type="NCBI Taxonomy" id="945553"/>
    <lineage>
        <taxon>Eukaryota</taxon>
        <taxon>Fungi</taxon>
        <taxon>Dikarya</taxon>
        <taxon>Basidiomycota</taxon>
        <taxon>Agaricomycotina</taxon>
        <taxon>Agaricomycetes</taxon>
        <taxon>Agaricomycetidae</taxon>
        <taxon>Agaricales</taxon>
        <taxon>Agaricineae</taxon>
        <taxon>Strophariaceae</taxon>
        <taxon>Hypholoma</taxon>
    </lineage>
</organism>
<dbReference type="SUPFAM" id="SSF55248">
    <property type="entry name" value="PCD-like"/>
    <property type="match status" value="1"/>
</dbReference>
<evidence type="ECO:0000256" key="4">
    <source>
        <dbReference type="ARBA" id="ARBA00023239"/>
    </source>
</evidence>
<dbReference type="Proteomes" id="UP000054270">
    <property type="component" value="Unassembled WGS sequence"/>
</dbReference>
<evidence type="ECO:0000256" key="1">
    <source>
        <dbReference type="ARBA" id="ARBA00001554"/>
    </source>
</evidence>
<dbReference type="InterPro" id="IPR001533">
    <property type="entry name" value="Pterin_deHydtase"/>
</dbReference>
<proteinExistence type="inferred from homology"/>
<dbReference type="OrthoDB" id="3263285at2759"/>
<evidence type="ECO:0000256" key="2">
    <source>
        <dbReference type="ARBA" id="ARBA00006472"/>
    </source>
</evidence>
<evidence type="ECO:0000256" key="3">
    <source>
        <dbReference type="ARBA" id="ARBA00013252"/>
    </source>
</evidence>
<dbReference type="GO" id="GO:0006729">
    <property type="term" value="P:tetrahydrobiopterin biosynthetic process"/>
    <property type="evidence" value="ECO:0007669"/>
    <property type="project" value="InterPro"/>
</dbReference>
<keyword evidence="4" id="KW-0456">Lyase</keyword>
<comment type="catalytic activity">
    <reaction evidence="1">
        <text>(4aS,6R)-4a-hydroxy-L-erythro-5,6,7,8-tetrahydrobiopterin = (6R)-L-erythro-6,7-dihydrobiopterin + H2O</text>
        <dbReference type="Rhea" id="RHEA:11920"/>
        <dbReference type="ChEBI" id="CHEBI:15377"/>
        <dbReference type="ChEBI" id="CHEBI:15642"/>
        <dbReference type="ChEBI" id="CHEBI:43120"/>
        <dbReference type="EC" id="4.2.1.96"/>
    </reaction>
</comment>
<dbReference type="InterPro" id="IPR036428">
    <property type="entry name" value="PCD_sf"/>
</dbReference>
<comment type="similarity">
    <text evidence="2">Belongs to the pterin-4-alpha-carbinolamine dehydratase family.</text>
</comment>
<accession>A0A0D2P9M6</accession>
<protein>
    <recommendedName>
        <fullName evidence="3">4a-hydroxytetrahydrobiopterin dehydratase</fullName>
        <ecNumber evidence="3">4.2.1.96</ecNumber>
    </recommendedName>
</protein>
<dbReference type="GO" id="GO:0008124">
    <property type="term" value="F:4-alpha-hydroxytetrahydrobiopterin dehydratase activity"/>
    <property type="evidence" value="ECO:0007669"/>
    <property type="project" value="UniProtKB-EC"/>
</dbReference>